<keyword evidence="2" id="KW-1185">Reference proteome</keyword>
<gene>
    <name evidence="1" type="primary">SSD1_2</name>
    <name evidence="1" type="ORF">FBU59_007244</name>
</gene>
<proteinExistence type="predicted"/>
<evidence type="ECO:0000313" key="1">
    <source>
        <dbReference type="EMBL" id="KAJ1927175.1"/>
    </source>
</evidence>
<dbReference type="EMBL" id="JANBPW010006836">
    <property type="protein sequence ID" value="KAJ1927175.1"/>
    <property type="molecule type" value="Genomic_DNA"/>
</dbReference>
<name>A0ACC1IXQ5_9FUNG</name>
<feature type="non-terminal residue" evidence="1">
    <location>
        <position position="318"/>
    </location>
</feature>
<dbReference type="Proteomes" id="UP001150603">
    <property type="component" value="Unassembled WGS sequence"/>
</dbReference>
<comment type="caution">
    <text evidence="1">The sequence shown here is derived from an EMBL/GenBank/DDBJ whole genome shotgun (WGS) entry which is preliminary data.</text>
</comment>
<reference evidence="1" key="1">
    <citation type="submission" date="2022-07" db="EMBL/GenBank/DDBJ databases">
        <title>Phylogenomic reconstructions and comparative analyses of Kickxellomycotina fungi.</title>
        <authorList>
            <person name="Reynolds N.K."/>
            <person name="Stajich J.E."/>
            <person name="Barry K."/>
            <person name="Grigoriev I.V."/>
            <person name="Crous P."/>
            <person name="Smith M.E."/>
        </authorList>
    </citation>
    <scope>NUCLEOTIDE SEQUENCE</scope>
    <source>
        <strain evidence="1">NRRL 5244</strain>
    </source>
</reference>
<protein>
    <submittedName>
        <fullName evidence="1">Translational repressor</fullName>
    </submittedName>
</protein>
<sequence>MSVAARIELTFPDAALLRRHSPPLQRRLDAICEMLEKSGIHINPASAHDIQASLEEIADPDTRATVENILTGPMQRALYFSTHSIDKKSGYSHYALNVPLYTHFTSPIRRYADVIVHRTLEASLACFGNHVAGDHPLLPRYFSPYFPDTLPEGSMTVSKSVAESLLIPDSVQISQIANHCNQRRDAAKKAQDASSDLYLAHYLEKVGKSITTPGVLSLGVVTKIGQNGIDVLVPMFGVEATVFMDRMADKTNQVITTDGREWKLVVWKTEPAQITLVWQAKPPPSVDSLTNDISALVIDDARHTVESFGRTEYEDSTT</sequence>
<organism evidence="1 2">
    <name type="scientific">Linderina macrospora</name>
    <dbReference type="NCBI Taxonomy" id="4868"/>
    <lineage>
        <taxon>Eukaryota</taxon>
        <taxon>Fungi</taxon>
        <taxon>Fungi incertae sedis</taxon>
        <taxon>Zoopagomycota</taxon>
        <taxon>Kickxellomycotina</taxon>
        <taxon>Kickxellomycetes</taxon>
        <taxon>Kickxellales</taxon>
        <taxon>Kickxellaceae</taxon>
        <taxon>Linderina</taxon>
    </lineage>
</organism>
<evidence type="ECO:0000313" key="2">
    <source>
        <dbReference type="Proteomes" id="UP001150603"/>
    </source>
</evidence>
<accession>A0ACC1IXQ5</accession>